<reference evidence="4" key="1">
    <citation type="journal article" date="2019" name="Int. J. Syst. Evol. Microbiol.">
        <title>The Global Catalogue of Microorganisms (GCM) 10K type strain sequencing project: providing services to taxonomists for standard genome sequencing and annotation.</title>
        <authorList>
            <consortium name="The Broad Institute Genomics Platform"/>
            <consortium name="The Broad Institute Genome Sequencing Center for Infectious Disease"/>
            <person name="Wu L."/>
            <person name="Ma J."/>
        </authorList>
    </citation>
    <scope>NUCLEOTIDE SEQUENCE [LARGE SCALE GENOMIC DNA]</scope>
    <source>
        <strain evidence="4">CGMCC 1.10759</strain>
    </source>
</reference>
<evidence type="ECO:0000256" key="1">
    <source>
        <dbReference type="SAM" id="SignalP"/>
    </source>
</evidence>
<gene>
    <name evidence="3" type="ORF">ACFPN2_05960</name>
</gene>
<dbReference type="RefSeq" id="WP_380595718.1">
    <property type="nucleotide sequence ID" value="NZ_JBHSDU010000003.1"/>
</dbReference>
<sequence>MFKRLSILGCLALSLSGCISPVEAATLPMPTVEYSADRIIETAQGSFEGKIFAAKDKERTETSMQGMQSVMILRKDQQLGWMLMPAQRMYQKLDFKQAQQQSGSQPNDVEITEIGSDTVEGIAATKYKMIMKDGSAGGFLWITSEGITVKMDMLSKDGRDKNRTTVTLKNLVIGPQDAALFDPPADYKAMPSFGGGMKGLFNR</sequence>
<comment type="caution">
    <text evidence="3">The sequence shown here is derived from an EMBL/GenBank/DDBJ whole genome shotgun (WGS) entry which is preliminary data.</text>
</comment>
<keyword evidence="1" id="KW-0732">Signal</keyword>
<dbReference type="EMBL" id="JBHSDU010000003">
    <property type="protein sequence ID" value="MFC4308622.1"/>
    <property type="molecule type" value="Genomic_DNA"/>
</dbReference>
<feature type="chain" id="PRO_5047539397" evidence="1">
    <location>
        <begin position="25"/>
        <end position="203"/>
    </location>
</feature>
<evidence type="ECO:0000313" key="4">
    <source>
        <dbReference type="Proteomes" id="UP001595904"/>
    </source>
</evidence>
<evidence type="ECO:0000313" key="3">
    <source>
        <dbReference type="EMBL" id="MFC4308622.1"/>
    </source>
</evidence>
<protein>
    <submittedName>
        <fullName evidence="3">DUF4412 domain-containing protein</fullName>
    </submittedName>
</protein>
<organism evidence="3 4">
    <name type="scientific">Steroidobacter flavus</name>
    <dbReference type="NCBI Taxonomy" id="1842136"/>
    <lineage>
        <taxon>Bacteria</taxon>
        <taxon>Pseudomonadati</taxon>
        <taxon>Pseudomonadota</taxon>
        <taxon>Gammaproteobacteria</taxon>
        <taxon>Steroidobacterales</taxon>
        <taxon>Steroidobacteraceae</taxon>
        <taxon>Steroidobacter</taxon>
    </lineage>
</organism>
<dbReference type="InterPro" id="IPR025524">
    <property type="entry name" value="DUF4412"/>
</dbReference>
<evidence type="ECO:0000259" key="2">
    <source>
        <dbReference type="Pfam" id="PF14371"/>
    </source>
</evidence>
<dbReference type="Pfam" id="PF14371">
    <property type="entry name" value="DUF4412"/>
    <property type="match status" value="1"/>
</dbReference>
<keyword evidence="4" id="KW-1185">Reference proteome</keyword>
<proteinExistence type="predicted"/>
<feature type="domain" description="DUF4412" evidence="2">
    <location>
        <begin position="43"/>
        <end position="145"/>
    </location>
</feature>
<feature type="signal peptide" evidence="1">
    <location>
        <begin position="1"/>
        <end position="24"/>
    </location>
</feature>
<accession>A0ABV8SP38</accession>
<name>A0ABV8SP38_9GAMM</name>
<dbReference type="Proteomes" id="UP001595904">
    <property type="component" value="Unassembled WGS sequence"/>
</dbReference>
<dbReference type="PROSITE" id="PS51257">
    <property type="entry name" value="PROKAR_LIPOPROTEIN"/>
    <property type="match status" value="1"/>
</dbReference>